<dbReference type="EMBL" id="CAETWZ010000165">
    <property type="protein sequence ID" value="CAB4368472.1"/>
    <property type="molecule type" value="Genomic_DNA"/>
</dbReference>
<dbReference type="InterPro" id="IPR000120">
    <property type="entry name" value="Amidase"/>
</dbReference>
<dbReference type="AlphaFoldDB" id="A0A6J6AID6"/>
<name>A0A6J6AID6_9ZZZZ</name>
<dbReference type="Gene3D" id="3.90.1300.10">
    <property type="entry name" value="Amidase signature (AS) domain"/>
    <property type="match status" value="1"/>
</dbReference>
<dbReference type="EMBL" id="CAFBQH010000054">
    <property type="protein sequence ID" value="CAB5050769.1"/>
    <property type="molecule type" value="Genomic_DNA"/>
</dbReference>
<dbReference type="PANTHER" id="PTHR11895:SF7">
    <property type="entry name" value="GLUTAMYL-TRNA(GLN) AMIDOTRANSFERASE SUBUNIT A, MITOCHONDRIAL"/>
    <property type="match status" value="1"/>
</dbReference>
<accession>A0A6J6AID6</accession>
<dbReference type="InterPro" id="IPR036928">
    <property type="entry name" value="AS_sf"/>
</dbReference>
<reference evidence="2" key="1">
    <citation type="submission" date="2020-05" db="EMBL/GenBank/DDBJ databases">
        <authorList>
            <person name="Chiriac C."/>
            <person name="Salcher M."/>
            <person name="Ghai R."/>
            <person name="Kavagutti S V."/>
        </authorList>
    </citation>
    <scope>NUCLEOTIDE SEQUENCE</scope>
</reference>
<dbReference type="InterPro" id="IPR023631">
    <property type="entry name" value="Amidase_dom"/>
</dbReference>
<evidence type="ECO:0000259" key="1">
    <source>
        <dbReference type="Pfam" id="PF01425"/>
    </source>
</evidence>
<protein>
    <submittedName>
        <fullName evidence="2">Unannotated protein</fullName>
    </submittedName>
</protein>
<dbReference type="Pfam" id="PF01425">
    <property type="entry name" value="Amidase"/>
    <property type="match status" value="1"/>
</dbReference>
<evidence type="ECO:0000313" key="3">
    <source>
        <dbReference type="EMBL" id="CAB5050769.1"/>
    </source>
</evidence>
<sequence>MLEELSSKVRSGEIDPIDLVNESLRRIEAAKPLNAVVAVFAEEAHALAQSHPRTGPLAGLPFLVKDMARVKGHVTTSGSKLYAEGPVDDVDDSVVSRLREAGAIIIGRTNSPEFGATAYTTNMVYGATRNPWNTEKSPGGSSGGSAAALAAGLTPIATTSDGGGSVRGPASATGLVGYKPSMGAIGRNVLPRWIDFSTQGTTGRSVADVVYEATITHGPAIGDFLALPLHSVGLTPNMPRRVLACRTFRTDVDPDIEANYESMIDALISSGVNVERVASPSDNDTIWNWFIMSTAQLTQSLRHEEHRWHELSDYVQAQLKFGASVTIDQYIAAQRKRHEISIRFDELLGTDAVLLTPTSNARSWPAEGPLPARAGTTDDPMVTLNTPDANFTGHPATSVPMGLDDNGVPCGIHITGPRFEDRLTLGLASHIEQIVPWPLVAPGYTPFFSN</sequence>
<organism evidence="2">
    <name type="scientific">freshwater metagenome</name>
    <dbReference type="NCBI Taxonomy" id="449393"/>
    <lineage>
        <taxon>unclassified sequences</taxon>
        <taxon>metagenomes</taxon>
        <taxon>ecological metagenomes</taxon>
    </lineage>
</organism>
<feature type="domain" description="Amidase" evidence="1">
    <location>
        <begin position="18"/>
        <end position="425"/>
    </location>
</feature>
<dbReference type="GO" id="GO:0003824">
    <property type="term" value="F:catalytic activity"/>
    <property type="evidence" value="ECO:0007669"/>
    <property type="project" value="InterPro"/>
</dbReference>
<proteinExistence type="predicted"/>
<evidence type="ECO:0000313" key="2">
    <source>
        <dbReference type="EMBL" id="CAB4368472.1"/>
    </source>
</evidence>
<dbReference type="SUPFAM" id="SSF75304">
    <property type="entry name" value="Amidase signature (AS) enzymes"/>
    <property type="match status" value="1"/>
</dbReference>
<gene>
    <name evidence="2" type="ORF">UFOPK4179_01274</name>
    <name evidence="3" type="ORF">UFOPK4293_00970</name>
</gene>
<dbReference type="PANTHER" id="PTHR11895">
    <property type="entry name" value="TRANSAMIDASE"/>
    <property type="match status" value="1"/>
</dbReference>